<sequence>MSENVIAAWADNRPPMLEKSMYNSWQSHMLLYIRGKEHGKDLLDLVLHRPFQYGTVVENGITRPRTYEELTDKEKIHDKCDIRATNIVFQGLPPDVYNLVNHHAVAK</sequence>
<protein>
    <recommendedName>
        <fullName evidence="2">Integrase, catalytic region, zinc finger, CCHC-type, peptidase aspartic, catalytic</fullName>
    </recommendedName>
</protein>
<dbReference type="AlphaFoldDB" id="A0A699RNH3"/>
<proteinExistence type="predicted"/>
<accession>A0A699RNH3</accession>
<organism evidence="1">
    <name type="scientific">Tanacetum cinerariifolium</name>
    <name type="common">Dalmatian daisy</name>
    <name type="synonym">Chrysanthemum cinerariifolium</name>
    <dbReference type="NCBI Taxonomy" id="118510"/>
    <lineage>
        <taxon>Eukaryota</taxon>
        <taxon>Viridiplantae</taxon>
        <taxon>Streptophyta</taxon>
        <taxon>Embryophyta</taxon>
        <taxon>Tracheophyta</taxon>
        <taxon>Spermatophyta</taxon>
        <taxon>Magnoliopsida</taxon>
        <taxon>eudicotyledons</taxon>
        <taxon>Gunneridae</taxon>
        <taxon>Pentapetalae</taxon>
        <taxon>asterids</taxon>
        <taxon>campanulids</taxon>
        <taxon>Asterales</taxon>
        <taxon>Asteraceae</taxon>
        <taxon>Asteroideae</taxon>
        <taxon>Anthemideae</taxon>
        <taxon>Anthemidinae</taxon>
        <taxon>Tanacetum</taxon>
    </lineage>
</organism>
<evidence type="ECO:0000313" key="1">
    <source>
        <dbReference type="EMBL" id="GFC84274.1"/>
    </source>
</evidence>
<name>A0A699RNH3_TANCI</name>
<comment type="caution">
    <text evidence="1">The sequence shown here is derived from an EMBL/GenBank/DDBJ whole genome shotgun (WGS) entry which is preliminary data.</text>
</comment>
<gene>
    <name evidence="1" type="ORF">Tci_856244</name>
</gene>
<dbReference type="EMBL" id="BKCJ011093791">
    <property type="protein sequence ID" value="GFC84274.1"/>
    <property type="molecule type" value="Genomic_DNA"/>
</dbReference>
<evidence type="ECO:0008006" key="2">
    <source>
        <dbReference type="Google" id="ProtNLM"/>
    </source>
</evidence>
<reference evidence="1" key="1">
    <citation type="journal article" date="2019" name="Sci. Rep.">
        <title>Draft genome of Tanacetum cinerariifolium, the natural source of mosquito coil.</title>
        <authorList>
            <person name="Yamashiro T."/>
            <person name="Shiraishi A."/>
            <person name="Satake H."/>
            <person name="Nakayama K."/>
        </authorList>
    </citation>
    <scope>NUCLEOTIDE SEQUENCE</scope>
</reference>